<dbReference type="GO" id="GO:0016020">
    <property type="term" value="C:membrane"/>
    <property type="evidence" value="ECO:0007669"/>
    <property type="project" value="UniProtKB-SubCell"/>
</dbReference>
<evidence type="ECO:0000256" key="12">
    <source>
        <dbReference type="SAM" id="Phobius"/>
    </source>
</evidence>
<evidence type="ECO:0000256" key="1">
    <source>
        <dbReference type="ARBA" id="ARBA00004370"/>
    </source>
</evidence>
<evidence type="ECO:0000256" key="2">
    <source>
        <dbReference type="ARBA" id="ARBA00010617"/>
    </source>
</evidence>
<dbReference type="eggNOG" id="KOG0157">
    <property type="taxonomic scope" value="Eukaryota"/>
</dbReference>
<dbReference type="GO" id="GO:0005506">
    <property type="term" value="F:iron ion binding"/>
    <property type="evidence" value="ECO:0007669"/>
    <property type="project" value="InterPro"/>
</dbReference>
<keyword evidence="10 12" id="KW-0472">Membrane</keyword>
<dbReference type="InterPro" id="IPR001128">
    <property type="entry name" value="Cyt_P450"/>
</dbReference>
<evidence type="ECO:0000256" key="5">
    <source>
        <dbReference type="ARBA" id="ARBA00022723"/>
    </source>
</evidence>
<dbReference type="InParanoid" id="D8SX23"/>
<dbReference type="OrthoDB" id="1470350at2759"/>
<keyword evidence="4 12" id="KW-0812">Transmembrane</keyword>
<evidence type="ECO:0000256" key="11">
    <source>
        <dbReference type="PIRSR" id="PIRSR602401-1"/>
    </source>
</evidence>
<gene>
    <name evidence="13" type="ORF">SELMODRAFT_235399</name>
</gene>
<accession>D8SX23</accession>
<keyword evidence="6 12" id="KW-1133">Transmembrane helix</keyword>
<dbReference type="PRINTS" id="PR00385">
    <property type="entry name" value="P450"/>
</dbReference>
<evidence type="ECO:0000313" key="14">
    <source>
        <dbReference type="Proteomes" id="UP000001514"/>
    </source>
</evidence>
<dbReference type="GO" id="GO:0004497">
    <property type="term" value="F:monooxygenase activity"/>
    <property type="evidence" value="ECO:0000318"/>
    <property type="project" value="GO_Central"/>
</dbReference>
<dbReference type="EMBL" id="GL377650">
    <property type="protein sequence ID" value="EFJ10960.1"/>
    <property type="molecule type" value="Genomic_DNA"/>
</dbReference>
<dbReference type="GO" id="GO:0016705">
    <property type="term" value="F:oxidoreductase activity, acting on paired donors, with incorporation or reduction of molecular oxygen"/>
    <property type="evidence" value="ECO:0007669"/>
    <property type="project" value="InterPro"/>
</dbReference>
<proteinExistence type="inferred from homology"/>
<keyword evidence="5 11" id="KW-0479">Metal-binding</keyword>
<dbReference type="HOGENOM" id="CLU_001570_5_0_1"/>
<keyword evidence="14" id="KW-1185">Reference proteome</keyword>
<dbReference type="Pfam" id="PF00067">
    <property type="entry name" value="p450"/>
    <property type="match status" value="1"/>
</dbReference>
<evidence type="ECO:0000256" key="6">
    <source>
        <dbReference type="ARBA" id="ARBA00022989"/>
    </source>
</evidence>
<evidence type="ECO:0000313" key="13">
    <source>
        <dbReference type="EMBL" id="EFJ10960.1"/>
    </source>
</evidence>
<evidence type="ECO:0000256" key="4">
    <source>
        <dbReference type="ARBA" id="ARBA00022692"/>
    </source>
</evidence>
<protein>
    <submittedName>
        <fullName evidence="13">Uncharacterized protein</fullName>
    </submittedName>
</protein>
<dbReference type="InterPro" id="IPR050665">
    <property type="entry name" value="Cytochrome_P450_Monooxygen"/>
</dbReference>
<organism evidence="14">
    <name type="scientific">Selaginella moellendorffii</name>
    <name type="common">Spikemoss</name>
    <dbReference type="NCBI Taxonomy" id="88036"/>
    <lineage>
        <taxon>Eukaryota</taxon>
        <taxon>Viridiplantae</taxon>
        <taxon>Streptophyta</taxon>
        <taxon>Embryophyta</taxon>
        <taxon>Tracheophyta</taxon>
        <taxon>Lycopodiopsida</taxon>
        <taxon>Selaginellales</taxon>
        <taxon>Selaginellaceae</taxon>
        <taxon>Selaginella</taxon>
    </lineage>
</organism>
<keyword evidence="9" id="KW-0503">Monooxygenase</keyword>
<feature type="transmembrane region" description="Helical" evidence="12">
    <location>
        <begin position="6"/>
        <end position="26"/>
    </location>
</feature>
<comment type="subcellular location">
    <subcellularLocation>
        <location evidence="1">Membrane</location>
    </subcellularLocation>
</comment>
<dbReference type="GO" id="GO:0020037">
    <property type="term" value="F:heme binding"/>
    <property type="evidence" value="ECO:0007669"/>
    <property type="project" value="InterPro"/>
</dbReference>
<feature type="binding site" description="axial binding residue" evidence="11">
    <location>
        <position position="450"/>
    </location>
    <ligand>
        <name>heme</name>
        <dbReference type="ChEBI" id="CHEBI:30413"/>
    </ligand>
    <ligandPart>
        <name>Fe</name>
        <dbReference type="ChEBI" id="CHEBI:18248"/>
    </ligandPart>
</feature>
<dbReference type="STRING" id="88036.D8SX23"/>
<keyword evidence="7" id="KW-0560">Oxidoreductase</keyword>
<keyword evidence="8 11" id="KW-0408">Iron</keyword>
<dbReference type="PANTHER" id="PTHR24282:SF211">
    <property type="entry name" value="CYTOCHROME P450-RELATED"/>
    <property type="match status" value="1"/>
</dbReference>
<sequence length="507" mass="57560">MDRVVWVGLIAAACWIAVLKLVELVVKSWWRRRRICQVMEGQGIRGPPCNLLDGNYSEIKRMQAEAAAVDMPALTHDIVARVFPFQHKCTQLYGKHFLHWWGQDPIIHITEPELIVEVLSLKFGHWQKSSQLRRAMEFLFGKGLLVAVGEDWVRQRHAVNSALSAEKIKCFVEVVICCVKPMVRKWEQRVEEGGEAEVEVKQDMLDMATEIILRSSFGDECYDEARRYPELVYRLLGLTSKSSPFNSLIPSFVPTKKNQLLKEIEQCFYRVVATHTQQRNTILSSLLGCAARSSLSVQHVIDECKNIVFAGHETTAHMLTWTMMLLGLHPEWQQRAFEEVAEVCKGRDPTSDTLSKLRVMNMIVNESLRLYPPGAQTAREALKDMKLGDRITIPAGVSVAINIVEVHRSVEMWGDDALEFKPQRFAEGVSRACKQPVGGYLPFLLGPRVCVGQGLALMEAKLALVLILQRLSWRLSPNYRHAPIVALTLQPQHGMQLVISPRRTHDR</sequence>
<dbReference type="SUPFAM" id="SSF48264">
    <property type="entry name" value="Cytochrome P450"/>
    <property type="match status" value="1"/>
</dbReference>
<comment type="similarity">
    <text evidence="2">Belongs to the cytochrome P450 family.</text>
</comment>
<dbReference type="Gramene" id="EFJ10960">
    <property type="protein sequence ID" value="EFJ10960"/>
    <property type="gene ID" value="SELMODRAFT_235399"/>
</dbReference>
<comment type="cofactor">
    <cofactor evidence="11">
        <name>heme</name>
        <dbReference type="ChEBI" id="CHEBI:30413"/>
    </cofactor>
</comment>
<dbReference type="PRINTS" id="PR00463">
    <property type="entry name" value="EP450I"/>
</dbReference>
<dbReference type="AlphaFoldDB" id="D8SX23"/>
<dbReference type="InterPro" id="IPR036396">
    <property type="entry name" value="Cyt_P450_sf"/>
</dbReference>
<evidence type="ECO:0000256" key="9">
    <source>
        <dbReference type="ARBA" id="ARBA00023033"/>
    </source>
</evidence>
<dbReference type="Gene3D" id="1.10.630.10">
    <property type="entry name" value="Cytochrome P450"/>
    <property type="match status" value="1"/>
</dbReference>
<dbReference type="PANTHER" id="PTHR24282">
    <property type="entry name" value="CYTOCHROME P450 FAMILY MEMBER"/>
    <property type="match status" value="1"/>
</dbReference>
<evidence type="ECO:0000256" key="8">
    <source>
        <dbReference type="ARBA" id="ARBA00023004"/>
    </source>
</evidence>
<evidence type="ECO:0000256" key="3">
    <source>
        <dbReference type="ARBA" id="ARBA00022617"/>
    </source>
</evidence>
<keyword evidence="3 11" id="KW-0349">Heme</keyword>
<reference evidence="13 14" key="1">
    <citation type="journal article" date="2011" name="Science">
        <title>The Selaginella genome identifies genetic changes associated with the evolution of vascular plants.</title>
        <authorList>
            <person name="Banks J.A."/>
            <person name="Nishiyama T."/>
            <person name="Hasebe M."/>
            <person name="Bowman J.L."/>
            <person name="Gribskov M."/>
            <person name="dePamphilis C."/>
            <person name="Albert V.A."/>
            <person name="Aono N."/>
            <person name="Aoyama T."/>
            <person name="Ambrose B.A."/>
            <person name="Ashton N.W."/>
            <person name="Axtell M.J."/>
            <person name="Barker E."/>
            <person name="Barker M.S."/>
            <person name="Bennetzen J.L."/>
            <person name="Bonawitz N.D."/>
            <person name="Chapple C."/>
            <person name="Cheng C."/>
            <person name="Correa L.G."/>
            <person name="Dacre M."/>
            <person name="DeBarry J."/>
            <person name="Dreyer I."/>
            <person name="Elias M."/>
            <person name="Engstrom E.M."/>
            <person name="Estelle M."/>
            <person name="Feng L."/>
            <person name="Finet C."/>
            <person name="Floyd S.K."/>
            <person name="Frommer W.B."/>
            <person name="Fujita T."/>
            <person name="Gramzow L."/>
            <person name="Gutensohn M."/>
            <person name="Harholt J."/>
            <person name="Hattori M."/>
            <person name="Heyl A."/>
            <person name="Hirai T."/>
            <person name="Hiwatashi Y."/>
            <person name="Ishikawa M."/>
            <person name="Iwata M."/>
            <person name="Karol K.G."/>
            <person name="Koehler B."/>
            <person name="Kolukisaoglu U."/>
            <person name="Kubo M."/>
            <person name="Kurata T."/>
            <person name="Lalonde S."/>
            <person name="Li K."/>
            <person name="Li Y."/>
            <person name="Litt A."/>
            <person name="Lyons E."/>
            <person name="Manning G."/>
            <person name="Maruyama T."/>
            <person name="Michael T.P."/>
            <person name="Mikami K."/>
            <person name="Miyazaki S."/>
            <person name="Morinaga S."/>
            <person name="Murata T."/>
            <person name="Mueller-Roeber B."/>
            <person name="Nelson D.R."/>
            <person name="Obara M."/>
            <person name="Oguri Y."/>
            <person name="Olmstead R.G."/>
            <person name="Onodera N."/>
            <person name="Petersen B.L."/>
            <person name="Pils B."/>
            <person name="Prigge M."/>
            <person name="Rensing S.A."/>
            <person name="Riano-Pachon D.M."/>
            <person name="Roberts A.W."/>
            <person name="Sato Y."/>
            <person name="Scheller H.V."/>
            <person name="Schulz B."/>
            <person name="Schulz C."/>
            <person name="Shakirov E.V."/>
            <person name="Shibagaki N."/>
            <person name="Shinohara N."/>
            <person name="Shippen D.E."/>
            <person name="Soerensen I."/>
            <person name="Sotooka R."/>
            <person name="Sugimoto N."/>
            <person name="Sugita M."/>
            <person name="Sumikawa N."/>
            <person name="Tanurdzic M."/>
            <person name="Theissen G."/>
            <person name="Ulvskov P."/>
            <person name="Wakazuki S."/>
            <person name="Weng J.K."/>
            <person name="Willats W.W."/>
            <person name="Wipf D."/>
            <person name="Wolf P.G."/>
            <person name="Yang L."/>
            <person name="Zimmer A.D."/>
            <person name="Zhu Q."/>
            <person name="Mitros T."/>
            <person name="Hellsten U."/>
            <person name="Loque D."/>
            <person name="Otillar R."/>
            <person name="Salamov A."/>
            <person name="Schmutz J."/>
            <person name="Shapiro H."/>
            <person name="Lindquist E."/>
            <person name="Lucas S."/>
            <person name="Rokhsar D."/>
            <person name="Grigoriev I.V."/>
        </authorList>
    </citation>
    <scope>NUCLEOTIDE SEQUENCE [LARGE SCALE GENOMIC DNA]</scope>
</reference>
<name>D8SX23_SELML</name>
<dbReference type="InterPro" id="IPR002401">
    <property type="entry name" value="Cyt_P450_E_grp-I"/>
</dbReference>
<evidence type="ECO:0000256" key="10">
    <source>
        <dbReference type="ARBA" id="ARBA00023136"/>
    </source>
</evidence>
<evidence type="ECO:0000256" key="7">
    <source>
        <dbReference type="ARBA" id="ARBA00023002"/>
    </source>
</evidence>
<dbReference type="KEGG" id="smo:SELMODRAFT_235399"/>
<dbReference type="Proteomes" id="UP000001514">
    <property type="component" value="Unassembled WGS sequence"/>
</dbReference>